<proteinExistence type="predicted"/>
<dbReference type="Proteomes" id="UP000076023">
    <property type="component" value="Unassembled WGS sequence"/>
</dbReference>
<dbReference type="STRING" id="690879.TSACC_21682"/>
<dbReference type="InParanoid" id="A0A146G682"/>
<name>A0A146G682_TERSA</name>
<gene>
    <name evidence="1" type="ORF">TSACC_21682</name>
</gene>
<keyword evidence="2" id="KW-1185">Reference proteome</keyword>
<sequence length="49" mass="5498">MERDLINLYGSDAKAMNALDGIVSDEAVTLRDVADCDLVRAWNWSRSKL</sequence>
<evidence type="ECO:0000313" key="2">
    <source>
        <dbReference type="Proteomes" id="UP000076023"/>
    </source>
</evidence>
<organism evidence="1 2">
    <name type="scientific">Terrimicrobium sacchariphilum</name>
    <dbReference type="NCBI Taxonomy" id="690879"/>
    <lineage>
        <taxon>Bacteria</taxon>
        <taxon>Pseudomonadati</taxon>
        <taxon>Verrucomicrobiota</taxon>
        <taxon>Terrimicrobiia</taxon>
        <taxon>Terrimicrobiales</taxon>
        <taxon>Terrimicrobiaceae</taxon>
        <taxon>Terrimicrobium</taxon>
    </lineage>
</organism>
<protein>
    <submittedName>
        <fullName evidence="1">Uncharacterized protein</fullName>
    </submittedName>
</protein>
<dbReference type="EMBL" id="BDCO01000002">
    <property type="protein sequence ID" value="GAT33269.1"/>
    <property type="molecule type" value="Genomic_DNA"/>
</dbReference>
<dbReference type="AlphaFoldDB" id="A0A146G682"/>
<reference evidence="2" key="1">
    <citation type="journal article" date="2017" name="Genome Announc.">
        <title>Draft Genome Sequence of Terrimicrobium sacchariphilum NM-5T, a Facultative Anaerobic Soil Bacterium of the Class Spartobacteria.</title>
        <authorList>
            <person name="Qiu Y.L."/>
            <person name="Tourlousse D.M."/>
            <person name="Matsuura N."/>
            <person name="Ohashi A."/>
            <person name="Sekiguchi Y."/>
        </authorList>
    </citation>
    <scope>NUCLEOTIDE SEQUENCE [LARGE SCALE GENOMIC DNA]</scope>
    <source>
        <strain evidence="2">NM-5</strain>
    </source>
</reference>
<comment type="caution">
    <text evidence="1">The sequence shown here is derived from an EMBL/GenBank/DDBJ whole genome shotgun (WGS) entry which is preliminary data.</text>
</comment>
<accession>A0A146G682</accession>
<evidence type="ECO:0000313" key="1">
    <source>
        <dbReference type="EMBL" id="GAT33269.1"/>
    </source>
</evidence>